<accession>A0AAV7KFT5</accession>
<evidence type="ECO:0000313" key="2">
    <source>
        <dbReference type="EMBL" id="KAI6660172.1"/>
    </source>
</evidence>
<dbReference type="EMBL" id="JAKMXF010000040">
    <property type="protein sequence ID" value="KAI6660172.1"/>
    <property type="molecule type" value="Genomic_DNA"/>
</dbReference>
<protein>
    <recommendedName>
        <fullName evidence="4">Fibronectin type-III domain-containing protein</fullName>
    </recommendedName>
</protein>
<evidence type="ECO:0008006" key="4">
    <source>
        <dbReference type="Google" id="ProtNLM"/>
    </source>
</evidence>
<keyword evidence="1" id="KW-1133">Transmembrane helix</keyword>
<feature type="transmembrane region" description="Helical" evidence="1">
    <location>
        <begin position="169"/>
        <end position="195"/>
    </location>
</feature>
<dbReference type="AlphaFoldDB" id="A0AAV7KFT5"/>
<evidence type="ECO:0000313" key="3">
    <source>
        <dbReference type="Proteomes" id="UP001165289"/>
    </source>
</evidence>
<keyword evidence="1" id="KW-0812">Transmembrane</keyword>
<reference evidence="2 3" key="1">
    <citation type="journal article" date="2023" name="BMC Biol.">
        <title>The compact genome of the sponge Oopsacas minuta (Hexactinellida) is lacking key metazoan core genes.</title>
        <authorList>
            <person name="Santini S."/>
            <person name="Schenkelaars Q."/>
            <person name="Jourda C."/>
            <person name="Duchesne M."/>
            <person name="Belahbib H."/>
            <person name="Rocher C."/>
            <person name="Selva M."/>
            <person name="Riesgo A."/>
            <person name="Vervoort M."/>
            <person name="Leys S.P."/>
            <person name="Kodjabachian L."/>
            <person name="Le Bivic A."/>
            <person name="Borchiellini C."/>
            <person name="Claverie J.M."/>
            <person name="Renard E."/>
        </authorList>
    </citation>
    <scope>NUCLEOTIDE SEQUENCE [LARGE SCALE GENOMIC DNA]</scope>
    <source>
        <strain evidence="2">SPO-2</strain>
    </source>
</reference>
<dbReference type="Proteomes" id="UP001165289">
    <property type="component" value="Unassembled WGS sequence"/>
</dbReference>
<proteinExistence type="predicted"/>
<comment type="caution">
    <text evidence="2">The sequence shown here is derived from an EMBL/GenBank/DDBJ whole genome shotgun (WGS) entry which is preliminary data.</text>
</comment>
<organism evidence="2 3">
    <name type="scientific">Oopsacas minuta</name>
    <dbReference type="NCBI Taxonomy" id="111878"/>
    <lineage>
        <taxon>Eukaryota</taxon>
        <taxon>Metazoa</taxon>
        <taxon>Porifera</taxon>
        <taxon>Hexactinellida</taxon>
        <taxon>Hexasterophora</taxon>
        <taxon>Lyssacinosida</taxon>
        <taxon>Leucopsacidae</taxon>
        <taxon>Oopsacas</taxon>
    </lineage>
</organism>
<sequence length="215" mass="23250">MSCVGNSTNQTADPIAVISYSLADNNPDIFLTYNQSNGMLTLEWSLLPSLVDQDILIEYSLELYYIHTLSGTTDQFSNSSTFLQLSSITVYSINITPHTSSDNTGVLTIIIACLNIAQQYGQQLTGIQRCSVYNSGNPPMTTTPPTPPTATATSVNDTGTTAMTPTATLLPIIVGVIGAIGGVLLILFIVLFFIMSYICCIRNKRDNTTHHDITK</sequence>
<keyword evidence="1" id="KW-0472">Membrane</keyword>
<name>A0AAV7KFT5_9METZ</name>
<keyword evidence="3" id="KW-1185">Reference proteome</keyword>
<gene>
    <name evidence="2" type="ORF">LOD99_10513</name>
</gene>
<evidence type="ECO:0000256" key="1">
    <source>
        <dbReference type="SAM" id="Phobius"/>
    </source>
</evidence>